<feature type="region of interest" description="Disordered" evidence="1">
    <location>
        <begin position="44"/>
        <end position="72"/>
    </location>
</feature>
<keyword evidence="3" id="KW-1185">Reference proteome</keyword>
<dbReference type="EMBL" id="FOFT01000024">
    <property type="protein sequence ID" value="SES51018.1"/>
    <property type="molecule type" value="Genomic_DNA"/>
</dbReference>
<name>A0A1H9XXV4_9PSEU</name>
<accession>A0A1H9XXV4</accession>
<evidence type="ECO:0000256" key="1">
    <source>
        <dbReference type="SAM" id="MobiDB-lite"/>
    </source>
</evidence>
<dbReference type="Proteomes" id="UP000199028">
    <property type="component" value="Unassembled WGS sequence"/>
</dbReference>
<evidence type="ECO:0000313" key="3">
    <source>
        <dbReference type="Proteomes" id="UP000199028"/>
    </source>
</evidence>
<protein>
    <submittedName>
        <fullName evidence="2">Uncharacterized protein</fullName>
    </submittedName>
</protein>
<gene>
    <name evidence="2" type="ORF">SAMN05216195_12431</name>
</gene>
<sequence>MPLGNVVRMKPWGLVALLDAMKKILSALPASTSADEVLGTLRATLPPPPTNPFTRAPCGAAPEHALGHARPN</sequence>
<proteinExistence type="predicted"/>
<dbReference type="AlphaFoldDB" id="A0A1H9XXV4"/>
<evidence type="ECO:0000313" key="2">
    <source>
        <dbReference type="EMBL" id="SES51018.1"/>
    </source>
</evidence>
<organism evidence="2 3">
    <name type="scientific">Lentzea flaviverrucosa</name>
    <dbReference type="NCBI Taxonomy" id="200379"/>
    <lineage>
        <taxon>Bacteria</taxon>
        <taxon>Bacillati</taxon>
        <taxon>Actinomycetota</taxon>
        <taxon>Actinomycetes</taxon>
        <taxon>Pseudonocardiales</taxon>
        <taxon>Pseudonocardiaceae</taxon>
        <taxon>Lentzea</taxon>
    </lineage>
</organism>
<reference evidence="3" key="1">
    <citation type="submission" date="2016-10" db="EMBL/GenBank/DDBJ databases">
        <authorList>
            <person name="Varghese N."/>
            <person name="Submissions S."/>
        </authorList>
    </citation>
    <scope>NUCLEOTIDE SEQUENCE [LARGE SCALE GENOMIC DNA]</scope>
    <source>
        <strain evidence="3">CGMCC 4.578</strain>
    </source>
</reference>